<gene>
    <name evidence="2" type="ORF">MOC_5962</name>
</gene>
<keyword evidence="3" id="KW-1185">Reference proteome</keyword>
<reference evidence="2 3" key="1">
    <citation type="journal article" date="2014" name="PLoS ONE">
        <title>Genome Information of Methylobacterium oryzae, a Plant-Probiotic Methylotroph in the Phyllosphere.</title>
        <authorList>
            <person name="Kwak M.J."/>
            <person name="Jeong H."/>
            <person name="Madhaiyan M."/>
            <person name="Lee Y."/>
            <person name="Sa T.M."/>
            <person name="Oh T.K."/>
            <person name="Kim J.F."/>
        </authorList>
    </citation>
    <scope>NUCLEOTIDE SEQUENCE [LARGE SCALE GENOMIC DNA]</scope>
    <source>
        <strain evidence="2 3">CBMB20</strain>
    </source>
</reference>
<feature type="region of interest" description="Disordered" evidence="1">
    <location>
        <begin position="1"/>
        <end position="22"/>
    </location>
</feature>
<evidence type="ECO:0000313" key="3">
    <source>
        <dbReference type="Proteomes" id="UP000029492"/>
    </source>
</evidence>
<name>A0A089P229_9HYPH</name>
<dbReference type="EMBL" id="CP003811">
    <property type="protein sequence ID" value="AIQ93717.1"/>
    <property type="molecule type" value="Genomic_DNA"/>
</dbReference>
<dbReference type="HOGENOM" id="CLU_3218555_0_0_5"/>
<dbReference type="AlphaFoldDB" id="A0A089P229"/>
<evidence type="ECO:0000256" key="1">
    <source>
        <dbReference type="SAM" id="MobiDB-lite"/>
    </source>
</evidence>
<organism evidence="2 3">
    <name type="scientific">Methylobacterium oryzae CBMB20</name>
    <dbReference type="NCBI Taxonomy" id="693986"/>
    <lineage>
        <taxon>Bacteria</taxon>
        <taxon>Pseudomonadati</taxon>
        <taxon>Pseudomonadota</taxon>
        <taxon>Alphaproteobacteria</taxon>
        <taxon>Hyphomicrobiales</taxon>
        <taxon>Methylobacteriaceae</taxon>
        <taxon>Methylobacterium</taxon>
    </lineage>
</organism>
<proteinExistence type="predicted"/>
<protein>
    <submittedName>
        <fullName evidence="2">Protein of unassigned function</fullName>
    </submittedName>
</protein>
<accession>A0A089P229</accession>
<dbReference type="STRING" id="693986.MOC_5962"/>
<evidence type="ECO:0000313" key="2">
    <source>
        <dbReference type="EMBL" id="AIQ93717.1"/>
    </source>
</evidence>
<feature type="compositionally biased region" description="Polar residues" evidence="1">
    <location>
        <begin position="11"/>
        <end position="22"/>
    </location>
</feature>
<dbReference type="KEGG" id="mor:MOC_5962"/>
<dbReference type="Proteomes" id="UP000029492">
    <property type="component" value="Chromosome"/>
</dbReference>
<sequence>MPVWNRCSPEAPSSSGVQQSAYRTSSIAPLRFLLQEARRYRIQT</sequence>